<dbReference type="OrthoDB" id="9807574at2"/>
<comment type="caution">
    <text evidence="3">The sequence shown here is derived from an EMBL/GenBank/DDBJ whole genome shotgun (WGS) entry which is preliminary data.</text>
</comment>
<gene>
    <name evidence="3" type="ORF">GJ654_00440</name>
</gene>
<sequence>MKFNLLSTALGTTALICACAATAQAGDLPSDKAPLAPPPVVDTFQPMFLKLGFTYAINESSSHLYERGMDTGWNATISDVATVGFEAGVFFTKNISINVSGGIPLSANDRIKNGPYNGLVLTKLYPGIVPVTVVWHFDNFGAFQPYVGVGLAPGFSFSNKDALLTNVKVSGTMNTVIQFGADYMLTPRWGLSFDVKKAFSYVTGHGYVTQFYPGALISVDQHAHFNPWLLSTGIVYRFGGADAAPVVASY</sequence>
<accession>A0A6N8DJU5</accession>
<dbReference type="PROSITE" id="PS51257">
    <property type="entry name" value="PROKAR_LIPOPROTEIN"/>
    <property type="match status" value="1"/>
</dbReference>
<dbReference type="RefSeq" id="WP_155444126.1">
    <property type="nucleotide sequence ID" value="NZ_JAOQNR010000001.1"/>
</dbReference>
<feature type="chain" id="PRO_5026802399" evidence="2">
    <location>
        <begin position="26"/>
        <end position="250"/>
    </location>
</feature>
<dbReference type="Proteomes" id="UP000439113">
    <property type="component" value="Unassembled WGS sequence"/>
</dbReference>
<organism evidence="3 4">
    <name type="scientific">Rhodoblastus acidophilus</name>
    <name type="common">Rhodopseudomonas acidophila</name>
    <dbReference type="NCBI Taxonomy" id="1074"/>
    <lineage>
        <taxon>Bacteria</taxon>
        <taxon>Pseudomonadati</taxon>
        <taxon>Pseudomonadota</taxon>
        <taxon>Alphaproteobacteria</taxon>
        <taxon>Hyphomicrobiales</taxon>
        <taxon>Rhodoblastaceae</taxon>
        <taxon>Rhodoblastus</taxon>
    </lineage>
</organism>
<evidence type="ECO:0000256" key="2">
    <source>
        <dbReference type="SAM" id="SignalP"/>
    </source>
</evidence>
<dbReference type="GO" id="GO:0019867">
    <property type="term" value="C:outer membrane"/>
    <property type="evidence" value="ECO:0007669"/>
    <property type="project" value="InterPro"/>
</dbReference>
<dbReference type="Gene3D" id="2.40.160.20">
    <property type="match status" value="1"/>
</dbReference>
<proteinExistence type="inferred from homology"/>
<dbReference type="AlphaFoldDB" id="A0A6N8DJU5"/>
<dbReference type="PANTHER" id="PTHR36920:SF1">
    <property type="entry name" value="OUTER MEMBRANE PROTEIN W"/>
    <property type="match status" value="1"/>
</dbReference>
<reference evidence="3 4" key="1">
    <citation type="submission" date="2019-11" db="EMBL/GenBank/DDBJ databases">
        <title>Whole-genome sequence of a Rhodoblastus acidophilus DSM 142.</title>
        <authorList>
            <person name="Kyndt J.A."/>
            <person name="Meyer T.E."/>
        </authorList>
    </citation>
    <scope>NUCLEOTIDE SEQUENCE [LARGE SCALE GENOMIC DNA]</scope>
    <source>
        <strain evidence="3 4">DSM 142</strain>
    </source>
</reference>
<dbReference type="PANTHER" id="PTHR36920">
    <property type="match status" value="1"/>
</dbReference>
<dbReference type="InterPro" id="IPR011250">
    <property type="entry name" value="OMP/PagP_B-barrel"/>
</dbReference>
<protein>
    <submittedName>
        <fullName evidence="3">Outer membrane beta-barrel protein</fullName>
    </submittedName>
</protein>
<dbReference type="InterPro" id="IPR005618">
    <property type="entry name" value="OMPW"/>
</dbReference>
<dbReference type="SUPFAM" id="SSF56925">
    <property type="entry name" value="OMPA-like"/>
    <property type="match status" value="1"/>
</dbReference>
<evidence type="ECO:0000313" key="3">
    <source>
        <dbReference type="EMBL" id="MTV29453.1"/>
    </source>
</evidence>
<feature type="signal peptide" evidence="2">
    <location>
        <begin position="1"/>
        <end position="25"/>
    </location>
</feature>
<evidence type="ECO:0000256" key="1">
    <source>
        <dbReference type="ARBA" id="ARBA00009330"/>
    </source>
</evidence>
<evidence type="ECO:0000313" key="4">
    <source>
        <dbReference type="Proteomes" id="UP000439113"/>
    </source>
</evidence>
<comment type="similarity">
    <text evidence="1">Belongs to the OmpW/AlkL family.</text>
</comment>
<dbReference type="GO" id="GO:0055085">
    <property type="term" value="P:transmembrane transport"/>
    <property type="evidence" value="ECO:0007669"/>
    <property type="project" value="TreeGrafter"/>
</dbReference>
<keyword evidence="2" id="KW-0732">Signal</keyword>
<dbReference type="EMBL" id="WNKS01000001">
    <property type="protein sequence ID" value="MTV29453.1"/>
    <property type="molecule type" value="Genomic_DNA"/>
</dbReference>
<dbReference type="Pfam" id="PF03922">
    <property type="entry name" value="OmpW"/>
    <property type="match status" value="1"/>
</dbReference>
<name>A0A6N8DJU5_RHOAC</name>